<dbReference type="EMBL" id="JBHSBN010000010">
    <property type="protein sequence ID" value="MFC4107636.1"/>
    <property type="molecule type" value="Genomic_DNA"/>
</dbReference>
<feature type="region of interest" description="Disordered" evidence="1">
    <location>
        <begin position="23"/>
        <end position="56"/>
    </location>
</feature>
<dbReference type="Proteomes" id="UP001595868">
    <property type="component" value="Unassembled WGS sequence"/>
</dbReference>
<evidence type="ECO:0000313" key="3">
    <source>
        <dbReference type="EMBL" id="MFC4107636.1"/>
    </source>
</evidence>
<proteinExistence type="predicted"/>
<accession>A0ABV8KPU7</accession>
<feature type="signal peptide" evidence="2">
    <location>
        <begin position="1"/>
        <end position="20"/>
    </location>
</feature>
<evidence type="ECO:0000256" key="2">
    <source>
        <dbReference type="SAM" id="SignalP"/>
    </source>
</evidence>
<evidence type="ECO:0000256" key="1">
    <source>
        <dbReference type="SAM" id="MobiDB-lite"/>
    </source>
</evidence>
<gene>
    <name evidence="3" type="ORF">ACFOX0_17110</name>
</gene>
<protein>
    <submittedName>
        <fullName evidence="3">ABC transporter substrate-binding protein</fullName>
    </submittedName>
</protein>
<keyword evidence="2" id="KW-0732">Signal</keyword>
<feature type="non-terminal residue" evidence="3">
    <location>
        <position position="84"/>
    </location>
</feature>
<organism evidence="3 4">
    <name type="scientific">Micromonospora zhanjiangensis</name>
    <dbReference type="NCBI Taxonomy" id="1522057"/>
    <lineage>
        <taxon>Bacteria</taxon>
        <taxon>Bacillati</taxon>
        <taxon>Actinomycetota</taxon>
        <taxon>Actinomycetes</taxon>
        <taxon>Micromonosporales</taxon>
        <taxon>Micromonosporaceae</taxon>
        <taxon>Micromonospora</taxon>
    </lineage>
</organism>
<feature type="chain" id="PRO_5045966659" evidence="2">
    <location>
        <begin position="21"/>
        <end position="84"/>
    </location>
</feature>
<comment type="caution">
    <text evidence="3">The sequence shown here is derived from an EMBL/GenBank/DDBJ whole genome shotgun (WGS) entry which is preliminary data.</text>
</comment>
<evidence type="ECO:0000313" key="4">
    <source>
        <dbReference type="Proteomes" id="UP001595868"/>
    </source>
</evidence>
<sequence length="84" mass="8327">MKVSKRAVVFFSAVALVCVASGCSGGGSSDSGSTKDGAITIDGTQPEVGLVPSNTTETGGGNILDYMWTGLVSYPNNGGAPKNA</sequence>
<reference evidence="4" key="1">
    <citation type="journal article" date="2019" name="Int. J. Syst. Evol. Microbiol.">
        <title>The Global Catalogue of Microorganisms (GCM) 10K type strain sequencing project: providing services to taxonomists for standard genome sequencing and annotation.</title>
        <authorList>
            <consortium name="The Broad Institute Genomics Platform"/>
            <consortium name="The Broad Institute Genome Sequencing Center for Infectious Disease"/>
            <person name="Wu L."/>
            <person name="Ma J."/>
        </authorList>
    </citation>
    <scope>NUCLEOTIDE SEQUENCE [LARGE SCALE GENOMIC DNA]</scope>
    <source>
        <strain evidence="4">2902at01</strain>
    </source>
</reference>
<name>A0ABV8KPU7_9ACTN</name>
<keyword evidence="4" id="KW-1185">Reference proteome</keyword>
<dbReference type="PROSITE" id="PS51257">
    <property type="entry name" value="PROKAR_LIPOPROTEIN"/>
    <property type="match status" value="1"/>
</dbReference>